<protein>
    <submittedName>
        <fullName evidence="2">Uncharacterized protein</fullName>
    </submittedName>
</protein>
<dbReference type="EMBL" id="PEBX01000088">
    <property type="protein sequence ID" value="PTQ55635.1"/>
    <property type="molecule type" value="Genomic_DNA"/>
</dbReference>
<reference evidence="3" key="1">
    <citation type="journal article" date="2018" name="Sci. Rep.">
        <title>Lignite coal burning seam in the remote Altai Mountains harbors a hydrogen-driven thermophilic microbial community.</title>
        <authorList>
            <person name="Kadnikov V.V."/>
            <person name="Mardanov A.V."/>
            <person name="Ivasenko D.A."/>
            <person name="Antsiferov D.V."/>
            <person name="Beletsky A.V."/>
            <person name="Karnachuk O.V."/>
            <person name="Ravin N.V."/>
        </authorList>
    </citation>
    <scope>NUCLEOTIDE SEQUENCE [LARGE SCALE GENOMIC DNA]</scope>
</reference>
<evidence type="ECO:0000313" key="3">
    <source>
        <dbReference type="Proteomes" id="UP000244338"/>
    </source>
</evidence>
<organism evidence="2 3">
    <name type="scientific">Candidatus Carbonibacillus altaicus</name>
    <dbReference type="NCBI Taxonomy" id="2163959"/>
    <lineage>
        <taxon>Bacteria</taxon>
        <taxon>Bacillati</taxon>
        <taxon>Bacillota</taxon>
        <taxon>Bacilli</taxon>
        <taxon>Bacillales</taxon>
        <taxon>Candidatus Carbonibacillus</taxon>
    </lineage>
</organism>
<proteinExistence type="predicted"/>
<dbReference type="AlphaFoldDB" id="A0A2R6XYZ5"/>
<accession>A0A2R6XYZ5</accession>
<name>A0A2R6XYZ5_9BACL</name>
<sequence length="52" mass="5736">MFAKHKFKPSSMTNHPNGNGDHILNDAFDAPPVNVFAKRRTAYAQAHLADDA</sequence>
<evidence type="ECO:0000256" key="1">
    <source>
        <dbReference type="SAM" id="MobiDB-lite"/>
    </source>
</evidence>
<comment type="caution">
    <text evidence="2">The sequence shown here is derived from an EMBL/GenBank/DDBJ whole genome shotgun (WGS) entry which is preliminary data.</text>
</comment>
<feature type="region of interest" description="Disordered" evidence="1">
    <location>
        <begin position="1"/>
        <end position="25"/>
    </location>
</feature>
<gene>
    <name evidence="2" type="ORF">BSOLF_1756</name>
</gene>
<evidence type="ECO:0000313" key="2">
    <source>
        <dbReference type="EMBL" id="PTQ55635.1"/>
    </source>
</evidence>
<dbReference type="Proteomes" id="UP000244338">
    <property type="component" value="Unassembled WGS sequence"/>
</dbReference>